<dbReference type="GO" id="GO:0010506">
    <property type="term" value="P:regulation of autophagy"/>
    <property type="evidence" value="ECO:0007669"/>
    <property type="project" value="TreeGrafter"/>
</dbReference>
<dbReference type="Proteomes" id="UP000681720">
    <property type="component" value="Unassembled WGS sequence"/>
</dbReference>
<evidence type="ECO:0000259" key="3">
    <source>
        <dbReference type="PROSITE" id="PS51339"/>
    </source>
</evidence>
<dbReference type="EMBL" id="CAJOBJ010355275">
    <property type="protein sequence ID" value="CAF5213343.1"/>
    <property type="molecule type" value="Genomic_DNA"/>
</dbReference>
<dbReference type="GO" id="GO:0052629">
    <property type="term" value="F:phosphatidylinositol-3,5-bisphosphate 3-phosphatase activity"/>
    <property type="evidence" value="ECO:0007669"/>
    <property type="project" value="TreeGrafter"/>
</dbReference>
<comment type="caution">
    <text evidence="5">The sequence shown here is derived from an EMBL/GenBank/DDBJ whole genome shotgun (WGS) entry which is preliminary data.</text>
</comment>
<dbReference type="SUPFAM" id="SSF52799">
    <property type="entry name" value="(Phosphotyrosine protein) phosphatases II"/>
    <property type="match status" value="1"/>
</dbReference>
<dbReference type="GO" id="GO:0046856">
    <property type="term" value="P:phosphatidylinositol dephosphorylation"/>
    <property type="evidence" value="ECO:0007669"/>
    <property type="project" value="TreeGrafter"/>
</dbReference>
<dbReference type="InterPro" id="IPR029021">
    <property type="entry name" value="Prot-tyrosine_phosphatase-like"/>
</dbReference>
<feature type="domain" description="Myotubularin phosphatase" evidence="3">
    <location>
        <begin position="1"/>
        <end position="90"/>
    </location>
</feature>
<protein>
    <recommendedName>
        <fullName evidence="3">Myotubularin phosphatase domain-containing protein</fullName>
    </recommendedName>
</protein>
<evidence type="ECO:0000256" key="1">
    <source>
        <dbReference type="ARBA" id="ARBA00007471"/>
    </source>
</evidence>
<evidence type="ECO:0000313" key="5">
    <source>
        <dbReference type="EMBL" id="CAF5213343.1"/>
    </source>
</evidence>
<proteinExistence type="inferred from homology"/>
<dbReference type="InterPro" id="IPR010569">
    <property type="entry name" value="Myotubularin-like_Pase_dom"/>
</dbReference>
<comment type="similarity">
    <text evidence="1">Belongs to the protein-tyrosine phosphatase family. Non-receptor class myotubularin subfamily.</text>
</comment>
<feature type="binding site" evidence="2">
    <location>
        <begin position="67"/>
        <end position="68"/>
    </location>
    <ligand>
        <name>substrate</name>
    </ligand>
</feature>
<feature type="non-terminal residue" evidence="5">
    <location>
        <position position="90"/>
    </location>
</feature>
<evidence type="ECO:0000313" key="4">
    <source>
        <dbReference type="EMBL" id="CAF5141374.1"/>
    </source>
</evidence>
<dbReference type="PROSITE" id="PS51339">
    <property type="entry name" value="PPASE_MYOTUBULARIN"/>
    <property type="match status" value="1"/>
</dbReference>
<name>A0A8S3J9M5_9BILA</name>
<dbReference type="AlphaFoldDB" id="A0A8S3J9M5"/>
<feature type="binding site" evidence="2">
    <location>
        <begin position="42"/>
        <end position="45"/>
    </location>
    <ligand>
        <name>substrate</name>
    </ligand>
</feature>
<accession>A0A8S3J9M5</accession>
<dbReference type="GO" id="GO:0004438">
    <property type="term" value="F:phosphatidylinositol-3-phosphate phosphatase activity"/>
    <property type="evidence" value="ECO:0007669"/>
    <property type="project" value="TreeGrafter"/>
</dbReference>
<evidence type="ECO:0000256" key="2">
    <source>
        <dbReference type="PIRSR" id="PIRSR630564-2"/>
    </source>
</evidence>
<organism evidence="5 6">
    <name type="scientific">Rotaria magnacalcarata</name>
    <dbReference type="NCBI Taxonomy" id="392030"/>
    <lineage>
        <taxon>Eukaryota</taxon>
        <taxon>Metazoa</taxon>
        <taxon>Spiralia</taxon>
        <taxon>Gnathifera</taxon>
        <taxon>Rotifera</taxon>
        <taxon>Eurotatoria</taxon>
        <taxon>Bdelloidea</taxon>
        <taxon>Philodinida</taxon>
        <taxon>Philodinidae</taxon>
        <taxon>Rotaria</taxon>
    </lineage>
</organism>
<dbReference type="GO" id="GO:0005737">
    <property type="term" value="C:cytoplasm"/>
    <property type="evidence" value="ECO:0007669"/>
    <property type="project" value="TreeGrafter"/>
</dbReference>
<dbReference type="Pfam" id="PF06602">
    <property type="entry name" value="Myotub-related"/>
    <property type="match status" value="1"/>
</dbReference>
<evidence type="ECO:0000313" key="6">
    <source>
        <dbReference type="Proteomes" id="UP000681720"/>
    </source>
</evidence>
<dbReference type="EMBL" id="CAJOBH010252290">
    <property type="protein sequence ID" value="CAF5141374.1"/>
    <property type="molecule type" value="Genomic_DNA"/>
</dbReference>
<dbReference type="GO" id="GO:0019903">
    <property type="term" value="F:protein phosphatase binding"/>
    <property type="evidence" value="ECO:0007669"/>
    <property type="project" value="TreeGrafter"/>
</dbReference>
<gene>
    <name evidence="4" type="ORF">BYL167_LOCUS70231</name>
    <name evidence="5" type="ORF">GIL414_LOCUS80608</name>
</gene>
<dbReference type="InterPro" id="IPR030564">
    <property type="entry name" value="Myotubularin"/>
</dbReference>
<dbReference type="Proteomes" id="UP000681967">
    <property type="component" value="Unassembled WGS sequence"/>
</dbReference>
<dbReference type="PANTHER" id="PTHR10807">
    <property type="entry name" value="MYOTUBULARIN-RELATED"/>
    <property type="match status" value="1"/>
</dbReference>
<dbReference type="GO" id="GO:0016020">
    <property type="term" value="C:membrane"/>
    <property type="evidence" value="ECO:0007669"/>
    <property type="project" value="TreeGrafter"/>
</dbReference>
<dbReference type="PANTHER" id="PTHR10807:SF75">
    <property type="entry name" value="PHOSPHATIDYLINOSITOL-3-PHOSPHATE PHOSPHATASE"/>
    <property type="match status" value="1"/>
</dbReference>
<sequence>MIQAIINACKPTETQVSTTSNENNANRLLILDARSYAAALANRAKGGGFEHPPYYLDCNVQFMNLPNIHAIRKSAQMLRVAVTNVAQGET</sequence>
<reference evidence="5" key="1">
    <citation type="submission" date="2021-02" db="EMBL/GenBank/DDBJ databases">
        <authorList>
            <person name="Nowell W R."/>
        </authorList>
    </citation>
    <scope>NUCLEOTIDE SEQUENCE</scope>
</reference>